<dbReference type="AlphaFoldDB" id="J3P129"/>
<organism evidence="1">
    <name type="scientific">Gaeumannomyces tritici (strain R3-111a-1)</name>
    <name type="common">Wheat and barley take-all root rot fungus</name>
    <name type="synonym">Gaeumannomyces graminis var. tritici</name>
    <dbReference type="NCBI Taxonomy" id="644352"/>
    <lineage>
        <taxon>Eukaryota</taxon>
        <taxon>Fungi</taxon>
        <taxon>Dikarya</taxon>
        <taxon>Ascomycota</taxon>
        <taxon>Pezizomycotina</taxon>
        <taxon>Sordariomycetes</taxon>
        <taxon>Sordariomycetidae</taxon>
        <taxon>Magnaporthales</taxon>
        <taxon>Magnaporthaceae</taxon>
        <taxon>Gaeumannomyces</taxon>
    </lineage>
</organism>
<dbReference type="EnsemblFungi" id="EJT77314">
    <property type="protein sequence ID" value="EJT77314"/>
    <property type="gene ID" value="GGTG_07226"/>
</dbReference>
<reference evidence="1" key="3">
    <citation type="submission" date="2010-09" db="EMBL/GenBank/DDBJ databases">
        <title>Annotation of Gaeumannomyces graminis var. tritici R3-111a-1.</title>
        <authorList>
            <consortium name="The Broad Institute Genome Sequencing Platform"/>
            <person name="Ma L.-J."/>
            <person name="Dead R."/>
            <person name="Young S.K."/>
            <person name="Zeng Q."/>
            <person name="Gargeya S."/>
            <person name="Fitzgerald M."/>
            <person name="Haas B."/>
            <person name="Abouelleil A."/>
            <person name="Alvarado L."/>
            <person name="Arachchi H.M."/>
            <person name="Berlin A."/>
            <person name="Brown A."/>
            <person name="Chapman S.B."/>
            <person name="Chen Z."/>
            <person name="Dunbar C."/>
            <person name="Freedman E."/>
            <person name="Gearin G."/>
            <person name="Gellesch M."/>
            <person name="Goldberg J."/>
            <person name="Griggs A."/>
            <person name="Gujja S."/>
            <person name="Heiman D."/>
            <person name="Howarth C."/>
            <person name="Larson L."/>
            <person name="Lui A."/>
            <person name="MacDonald P.J.P."/>
            <person name="Mehta T."/>
            <person name="Montmayeur A."/>
            <person name="Murphy C."/>
            <person name="Neiman D."/>
            <person name="Pearson M."/>
            <person name="Priest M."/>
            <person name="Roberts A."/>
            <person name="Saif S."/>
            <person name="Shea T."/>
            <person name="Shenoy N."/>
            <person name="Sisk P."/>
            <person name="Stolte C."/>
            <person name="Sykes S."/>
            <person name="Yandava C."/>
            <person name="Wortman J."/>
            <person name="Nusbaum C."/>
            <person name="Birren B."/>
        </authorList>
    </citation>
    <scope>NUCLEOTIDE SEQUENCE</scope>
    <source>
        <strain evidence="1">R3-111a-1</strain>
    </source>
</reference>
<proteinExistence type="predicted"/>
<reference evidence="3" key="1">
    <citation type="submission" date="2010-07" db="EMBL/GenBank/DDBJ databases">
        <title>The genome sequence of Gaeumannomyces graminis var. tritici strain R3-111a-1.</title>
        <authorList>
            <consortium name="The Broad Institute Genome Sequencing Platform"/>
            <person name="Ma L.-J."/>
            <person name="Dead R."/>
            <person name="Young S."/>
            <person name="Zeng Q."/>
            <person name="Koehrsen M."/>
            <person name="Alvarado L."/>
            <person name="Berlin A."/>
            <person name="Chapman S.B."/>
            <person name="Chen Z."/>
            <person name="Freedman E."/>
            <person name="Gellesch M."/>
            <person name="Goldberg J."/>
            <person name="Griggs A."/>
            <person name="Gujja S."/>
            <person name="Heilman E.R."/>
            <person name="Heiman D."/>
            <person name="Hepburn T."/>
            <person name="Howarth C."/>
            <person name="Jen D."/>
            <person name="Larson L."/>
            <person name="Mehta T."/>
            <person name="Neiman D."/>
            <person name="Pearson M."/>
            <person name="Roberts A."/>
            <person name="Saif S."/>
            <person name="Shea T."/>
            <person name="Shenoy N."/>
            <person name="Sisk P."/>
            <person name="Stolte C."/>
            <person name="Sykes S."/>
            <person name="Walk T."/>
            <person name="White J."/>
            <person name="Yandava C."/>
            <person name="Haas B."/>
            <person name="Nusbaum C."/>
            <person name="Birren B."/>
        </authorList>
    </citation>
    <scope>NUCLEOTIDE SEQUENCE [LARGE SCALE GENOMIC DNA]</scope>
    <source>
        <strain evidence="3">R3-111a-1</strain>
    </source>
</reference>
<dbReference type="Proteomes" id="UP000006039">
    <property type="component" value="Unassembled WGS sequence"/>
</dbReference>
<keyword evidence="3" id="KW-1185">Reference proteome</keyword>
<sequence length="55" mass="5512">MEGGHDSATAQIDNCARGGTSAAGLVCSPCKESDLDREGVEGGLSLCQASLPAKF</sequence>
<dbReference type="HOGENOM" id="CLU_3032484_0_0_1"/>
<name>J3P129_GAET3</name>
<dbReference type="EMBL" id="GL385397">
    <property type="protein sequence ID" value="EJT77314.1"/>
    <property type="molecule type" value="Genomic_DNA"/>
</dbReference>
<evidence type="ECO:0000313" key="1">
    <source>
        <dbReference type="EMBL" id="EJT77314.1"/>
    </source>
</evidence>
<accession>J3P129</accession>
<reference evidence="2" key="5">
    <citation type="submission" date="2018-04" db="UniProtKB">
        <authorList>
            <consortium name="EnsemblFungi"/>
        </authorList>
    </citation>
    <scope>IDENTIFICATION</scope>
    <source>
        <strain evidence="2">R3-111a-1</strain>
    </source>
</reference>
<dbReference type="VEuPathDB" id="FungiDB:GGTG_07226"/>
<reference evidence="1" key="2">
    <citation type="submission" date="2010-07" db="EMBL/GenBank/DDBJ databases">
        <authorList>
            <consortium name="The Broad Institute Genome Sequencing Platform"/>
            <consortium name="Broad Institute Genome Sequencing Center for Infectious Disease"/>
            <person name="Ma L.-J."/>
            <person name="Dead R."/>
            <person name="Young S."/>
            <person name="Zeng Q."/>
            <person name="Koehrsen M."/>
            <person name="Alvarado L."/>
            <person name="Berlin A."/>
            <person name="Chapman S.B."/>
            <person name="Chen Z."/>
            <person name="Freedman E."/>
            <person name="Gellesch M."/>
            <person name="Goldberg J."/>
            <person name="Griggs A."/>
            <person name="Gujja S."/>
            <person name="Heilman E.R."/>
            <person name="Heiman D."/>
            <person name="Hepburn T."/>
            <person name="Howarth C."/>
            <person name="Jen D."/>
            <person name="Larson L."/>
            <person name="Mehta T."/>
            <person name="Neiman D."/>
            <person name="Pearson M."/>
            <person name="Roberts A."/>
            <person name="Saif S."/>
            <person name="Shea T."/>
            <person name="Shenoy N."/>
            <person name="Sisk P."/>
            <person name="Stolte C."/>
            <person name="Sykes S."/>
            <person name="Walk T."/>
            <person name="White J."/>
            <person name="Yandava C."/>
            <person name="Haas B."/>
            <person name="Nusbaum C."/>
            <person name="Birren B."/>
        </authorList>
    </citation>
    <scope>NUCLEOTIDE SEQUENCE</scope>
    <source>
        <strain evidence="1">R3-111a-1</strain>
    </source>
</reference>
<protein>
    <submittedName>
        <fullName evidence="1 2">Uncharacterized protein</fullName>
    </submittedName>
</protein>
<dbReference type="GeneID" id="20347684"/>
<gene>
    <name evidence="2" type="primary">20347684</name>
    <name evidence="1" type="ORF">GGTG_07226</name>
</gene>
<dbReference type="RefSeq" id="XP_009223314.1">
    <property type="nucleotide sequence ID" value="XM_009225050.1"/>
</dbReference>
<evidence type="ECO:0000313" key="2">
    <source>
        <dbReference type="EnsemblFungi" id="EJT77314"/>
    </source>
</evidence>
<evidence type="ECO:0000313" key="3">
    <source>
        <dbReference type="Proteomes" id="UP000006039"/>
    </source>
</evidence>
<reference evidence="2" key="4">
    <citation type="journal article" date="2015" name="G3 (Bethesda)">
        <title>Genome sequences of three phytopathogenic species of the Magnaporthaceae family of fungi.</title>
        <authorList>
            <person name="Okagaki L.H."/>
            <person name="Nunes C.C."/>
            <person name="Sailsbery J."/>
            <person name="Clay B."/>
            <person name="Brown D."/>
            <person name="John T."/>
            <person name="Oh Y."/>
            <person name="Young N."/>
            <person name="Fitzgerald M."/>
            <person name="Haas B.J."/>
            <person name="Zeng Q."/>
            <person name="Young S."/>
            <person name="Adiconis X."/>
            <person name="Fan L."/>
            <person name="Levin J.Z."/>
            <person name="Mitchell T.K."/>
            <person name="Okubara P.A."/>
            <person name="Farman M.L."/>
            <person name="Kohn L.M."/>
            <person name="Birren B."/>
            <person name="Ma L.-J."/>
            <person name="Dean R.A."/>
        </authorList>
    </citation>
    <scope>NUCLEOTIDE SEQUENCE</scope>
    <source>
        <strain evidence="2">R3-111a-1</strain>
    </source>
</reference>